<dbReference type="SUPFAM" id="SSF56672">
    <property type="entry name" value="DNA/RNA polymerases"/>
    <property type="match status" value="1"/>
</dbReference>
<dbReference type="GO" id="GO:0004519">
    <property type="term" value="F:endonuclease activity"/>
    <property type="evidence" value="ECO:0007669"/>
    <property type="project" value="UniProtKB-KW"/>
</dbReference>
<dbReference type="PANTHER" id="PTHR47027">
    <property type="entry name" value="REVERSE TRANSCRIPTASE DOMAIN-CONTAINING PROTEIN"/>
    <property type="match status" value="1"/>
</dbReference>
<dbReference type="InterPro" id="IPR043502">
    <property type="entry name" value="DNA/RNA_pol_sf"/>
</dbReference>
<accession>A0A225UWS2</accession>
<keyword evidence="2" id="KW-1185">Reference proteome</keyword>
<evidence type="ECO:0000313" key="2">
    <source>
        <dbReference type="Proteomes" id="UP000198211"/>
    </source>
</evidence>
<keyword evidence="1" id="KW-0378">Hydrolase</keyword>
<reference evidence="2" key="1">
    <citation type="submission" date="2017-03" db="EMBL/GenBank/DDBJ databases">
        <title>Phytopthora megakarya and P. palmivora, two closely related causual agents of cacao black pod achieved similar genome size and gene model numbers by different mechanisms.</title>
        <authorList>
            <person name="Ali S."/>
            <person name="Shao J."/>
            <person name="Larry D.J."/>
            <person name="Kronmiller B."/>
            <person name="Shen D."/>
            <person name="Strem M.D."/>
            <person name="Melnick R.L."/>
            <person name="Guiltinan M.J."/>
            <person name="Tyler B.M."/>
            <person name="Meinhardt L.W."/>
            <person name="Bailey B.A."/>
        </authorList>
    </citation>
    <scope>NUCLEOTIDE SEQUENCE [LARGE SCALE GENOMIC DNA]</scope>
    <source>
        <strain evidence="2">zdho120</strain>
    </source>
</reference>
<dbReference type="OrthoDB" id="122000at2759"/>
<proteinExistence type="predicted"/>
<dbReference type="PANTHER" id="PTHR47027:SF20">
    <property type="entry name" value="REVERSE TRANSCRIPTASE-LIKE PROTEIN WITH RNA-DIRECTED DNA POLYMERASE DOMAIN"/>
    <property type="match status" value="1"/>
</dbReference>
<sequence length="560" mass="63827">MPHHRDATNQRWNTVLNKAMEAAADTEQRRLRLLIYNDHAQDAKALRRQRNAILHQIRERSKSIATAYIDEKLTTMQESSPSARLFTATRALFQKRSPLTSLLDSEGKYILSRKAAGKKIKHHFQEQFIDPHRQPVPDDGLKQPLESPIEAEELERAFKRLRNGRAAGPDAIPAELLKYGASILAQPLADIINHGLTTGDNIHLGDGILLGLPKPNKPAGQCARVMGSSSDSPNQTNRLANAERFHILGIDLSRAFDTVNRDKLLSVLEDIVNNDEMRLIRLLLRGTNLSLRLDNSTLLSPFESNTAALRDLASELGTDHDLLADMIVYADDADFVCRQPEIAALIEAQAPAILAKWSLQMNTTKTEHTEILRSPTACSTRISRKIHEAWRNTRKLGSLLGDTEDLSRRKNLASAAFHRLWKIWLRPLRTSEETRVRLYNCYVLPILLYNSGAWALTQADLVGLERFHRQQLRQVIGVRYPDWISNDKLYDRTGTEPLRYVLLRNRWRLFGHILRRPTNIPAFRFMDAYFARGKQGSWRDRRRLTLPLTERVGNDSSTGY</sequence>
<keyword evidence="1" id="KW-0695">RNA-directed DNA polymerase</keyword>
<dbReference type="AlphaFoldDB" id="A0A225UWS2"/>
<comment type="caution">
    <text evidence="1">The sequence shown here is derived from an EMBL/GenBank/DDBJ whole genome shotgun (WGS) entry which is preliminary data.</text>
</comment>
<evidence type="ECO:0000313" key="1">
    <source>
        <dbReference type="EMBL" id="OWY97257.1"/>
    </source>
</evidence>
<dbReference type="Proteomes" id="UP000198211">
    <property type="component" value="Unassembled WGS sequence"/>
</dbReference>
<feature type="non-terminal residue" evidence="1">
    <location>
        <position position="1"/>
    </location>
</feature>
<keyword evidence="1" id="KW-0540">Nuclease</keyword>
<keyword evidence="1" id="KW-0255">Endonuclease</keyword>
<keyword evidence="1" id="KW-0548">Nucleotidyltransferase</keyword>
<keyword evidence="1" id="KW-0808">Transferase</keyword>
<dbReference type="EMBL" id="NBNE01010674">
    <property type="protein sequence ID" value="OWY97257.1"/>
    <property type="molecule type" value="Genomic_DNA"/>
</dbReference>
<protein>
    <submittedName>
        <fullName evidence="1">Endonuclease Reverse transcriptase</fullName>
    </submittedName>
</protein>
<gene>
    <name evidence="1" type="ORF">PHMEG_00032265</name>
</gene>
<name>A0A225UWS2_9STRA</name>
<dbReference type="GO" id="GO:0003964">
    <property type="term" value="F:RNA-directed DNA polymerase activity"/>
    <property type="evidence" value="ECO:0007669"/>
    <property type="project" value="UniProtKB-KW"/>
</dbReference>
<organism evidence="1 2">
    <name type="scientific">Phytophthora megakarya</name>
    <dbReference type="NCBI Taxonomy" id="4795"/>
    <lineage>
        <taxon>Eukaryota</taxon>
        <taxon>Sar</taxon>
        <taxon>Stramenopiles</taxon>
        <taxon>Oomycota</taxon>
        <taxon>Peronosporomycetes</taxon>
        <taxon>Peronosporales</taxon>
        <taxon>Peronosporaceae</taxon>
        <taxon>Phytophthora</taxon>
    </lineage>
</organism>